<protein>
    <submittedName>
        <fullName evidence="2">Uncharacterized protein</fullName>
    </submittedName>
</protein>
<gene>
    <name evidence="2" type="ORF">MM415A01613_0003</name>
</gene>
<accession>A0A6M3K1K5</accession>
<name>A0A6M3K1K5_9ZZZZ</name>
<feature type="region of interest" description="Disordered" evidence="1">
    <location>
        <begin position="54"/>
        <end position="75"/>
    </location>
</feature>
<dbReference type="EMBL" id="MT142198">
    <property type="protein sequence ID" value="QJA75994.1"/>
    <property type="molecule type" value="Genomic_DNA"/>
</dbReference>
<evidence type="ECO:0000313" key="2">
    <source>
        <dbReference type="EMBL" id="QJA75994.1"/>
    </source>
</evidence>
<organism evidence="2">
    <name type="scientific">viral metagenome</name>
    <dbReference type="NCBI Taxonomy" id="1070528"/>
    <lineage>
        <taxon>unclassified sequences</taxon>
        <taxon>metagenomes</taxon>
        <taxon>organismal metagenomes</taxon>
    </lineage>
</organism>
<proteinExistence type="predicted"/>
<evidence type="ECO:0000256" key="1">
    <source>
        <dbReference type="SAM" id="MobiDB-lite"/>
    </source>
</evidence>
<sequence>MDISFRTAAGWSEREKHAARLLTKNANDHYKCPKCGAGLMVAPHGGIYCNAVHDTNSPKRPGAHAPGFGLPNQPS</sequence>
<reference evidence="2" key="1">
    <citation type="submission" date="2020-03" db="EMBL/GenBank/DDBJ databases">
        <title>The deep terrestrial virosphere.</title>
        <authorList>
            <person name="Holmfeldt K."/>
            <person name="Nilsson E."/>
            <person name="Simone D."/>
            <person name="Lopez-Fernandez M."/>
            <person name="Wu X."/>
            <person name="de Brujin I."/>
            <person name="Lundin D."/>
            <person name="Andersson A."/>
            <person name="Bertilsson S."/>
            <person name="Dopson M."/>
        </authorList>
    </citation>
    <scope>NUCLEOTIDE SEQUENCE</scope>
    <source>
        <strain evidence="2">MM415A01613</strain>
    </source>
</reference>
<dbReference type="AlphaFoldDB" id="A0A6M3K1K5"/>